<proteinExistence type="predicted"/>
<gene>
    <name evidence="2" type="ORF">GGR88_000091</name>
</gene>
<dbReference type="PANTHER" id="PTHR43685">
    <property type="entry name" value="GLYCOSYLTRANSFERASE"/>
    <property type="match status" value="1"/>
</dbReference>
<dbReference type="SUPFAM" id="SSF53448">
    <property type="entry name" value="Nucleotide-diphospho-sugar transferases"/>
    <property type="match status" value="1"/>
</dbReference>
<name>A0ABX0XIC1_9SPHN</name>
<dbReference type="Proteomes" id="UP000734218">
    <property type="component" value="Unassembled WGS sequence"/>
</dbReference>
<evidence type="ECO:0000313" key="3">
    <source>
        <dbReference type="Proteomes" id="UP000734218"/>
    </source>
</evidence>
<dbReference type="InterPro" id="IPR029044">
    <property type="entry name" value="Nucleotide-diphossugar_trans"/>
</dbReference>
<accession>A0ABX0XIC1</accession>
<reference evidence="2 3" key="1">
    <citation type="submission" date="2020-03" db="EMBL/GenBank/DDBJ databases">
        <title>Genomic Encyclopedia of Type Strains, Phase IV (KMG-IV): sequencing the most valuable type-strain genomes for metagenomic binning, comparative biology and taxonomic classification.</title>
        <authorList>
            <person name="Goeker M."/>
        </authorList>
    </citation>
    <scope>NUCLEOTIDE SEQUENCE [LARGE SCALE GENOMIC DNA]</scope>
    <source>
        <strain evidence="2 3">DSM 27651</strain>
    </source>
</reference>
<dbReference type="PANTHER" id="PTHR43685:SF2">
    <property type="entry name" value="GLYCOSYLTRANSFERASE 2-LIKE DOMAIN-CONTAINING PROTEIN"/>
    <property type="match status" value="1"/>
</dbReference>
<dbReference type="Pfam" id="PF00535">
    <property type="entry name" value="Glycos_transf_2"/>
    <property type="match status" value="1"/>
</dbReference>
<evidence type="ECO:0000313" key="2">
    <source>
        <dbReference type="EMBL" id="NJC32617.1"/>
    </source>
</evidence>
<sequence length="263" mass="29318">MRWSVVVPVYNEAAFLPATIASLAAQSVPFHLILVDNASTDDGIAAARGQIEGAGISADILEERTAGQVHALKRGIDAAVTEFVAICDADTVYPPGYLAEAERLFDRGGHAVVATSAYLVPERARGLKAWLRVWKQRAVLSLLPRQNHVSGAAHCFRRNALVRSGGYDARIWPFVLKDHELMQRVLHLGRQAHSRALWCRSSERRVDRKGVRWTLAERILYHATPFALKDRLFHDLLARRFSARGQRDTVLRRQSWAPAGSEA</sequence>
<protein>
    <submittedName>
        <fullName evidence="2">Glycosyltransferase involved in cell wall biosynthesis</fullName>
    </submittedName>
</protein>
<keyword evidence="3" id="KW-1185">Reference proteome</keyword>
<dbReference type="CDD" id="cd00761">
    <property type="entry name" value="Glyco_tranf_GTA_type"/>
    <property type="match status" value="1"/>
</dbReference>
<comment type="caution">
    <text evidence="2">The sequence shown here is derived from an EMBL/GenBank/DDBJ whole genome shotgun (WGS) entry which is preliminary data.</text>
</comment>
<organism evidence="2 3">
    <name type="scientific">Sphingomonas jejuensis</name>
    <dbReference type="NCBI Taxonomy" id="904715"/>
    <lineage>
        <taxon>Bacteria</taxon>
        <taxon>Pseudomonadati</taxon>
        <taxon>Pseudomonadota</taxon>
        <taxon>Alphaproteobacteria</taxon>
        <taxon>Sphingomonadales</taxon>
        <taxon>Sphingomonadaceae</taxon>
        <taxon>Sphingomonas</taxon>
    </lineage>
</organism>
<dbReference type="EMBL" id="JAATJE010000001">
    <property type="protein sequence ID" value="NJC32617.1"/>
    <property type="molecule type" value="Genomic_DNA"/>
</dbReference>
<dbReference type="InterPro" id="IPR050834">
    <property type="entry name" value="Glycosyltransf_2"/>
</dbReference>
<dbReference type="Gene3D" id="3.90.550.10">
    <property type="entry name" value="Spore Coat Polysaccharide Biosynthesis Protein SpsA, Chain A"/>
    <property type="match status" value="1"/>
</dbReference>
<evidence type="ECO:0000259" key="1">
    <source>
        <dbReference type="Pfam" id="PF00535"/>
    </source>
</evidence>
<feature type="domain" description="Glycosyltransferase 2-like" evidence="1">
    <location>
        <begin position="4"/>
        <end position="161"/>
    </location>
</feature>
<dbReference type="InterPro" id="IPR001173">
    <property type="entry name" value="Glyco_trans_2-like"/>
</dbReference>
<dbReference type="RefSeq" id="WP_167951920.1">
    <property type="nucleotide sequence ID" value="NZ_JAATJE010000001.1"/>
</dbReference>